<protein>
    <submittedName>
        <fullName evidence="2">Ligand-binding protein SH3</fullName>
    </submittedName>
</protein>
<feature type="transmembrane region" description="Helical" evidence="1">
    <location>
        <begin position="123"/>
        <end position="143"/>
    </location>
</feature>
<gene>
    <name evidence="2" type="ORF">ENM78_02755</name>
</gene>
<organism evidence="2">
    <name type="scientific">Fervidicoccus fontis</name>
    <dbReference type="NCBI Taxonomy" id="683846"/>
    <lineage>
        <taxon>Archaea</taxon>
        <taxon>Thermoproteota</taxon>
        <taxon>Thermoprotei</taxon>
        <taxon>Fervidicoccales</taxon>
        <taxon>Fervidicoccaceae</taxon>
        <taxon>Fervidicoccus</taxon>
    </lineage>
</organism>
<name>A0A7J3ZJZ9_9CREN</name>
<dbReference type="PANTHER" id="PTHR36007:SF2">
    <property type="entry name" value="TRANSPORT PROTEIN-RELATED"/>
    <property type="match status" value="1"/>
</dbReference>
<accession>A0A7J3ZJZ9</accession>
<dbReference type="InterPro" id="IPR009577">
    <property type="entry name" value="Sm_multidrug_ex"/>
</dbReference>
<evidence type="ECO:0000313" key="2">
    <source>
        <dbReference type="EMBL" id="HHQ80369.1"/>
    </source>
</evidence>
<dbReference type="AlphaFoldDB" id="A0A7J3ZJZ9"/>
<feature type="transmembrane region" description="Helical" evidence="1">
    <location>
        <begin position="33"/>
        <end position="53"/>
    </location>
</feature>
<reference evidence="2" key="1">
    <citation type="journal article" date="2020" name="mSystems">
        <title>Genome- and Community-Level Interaction Insights into Carbon Utilization and Element Cycling Functions of Hydrothermarchaeota in Hydrothermal Sediment.</title>
        <authorList>
            <person name="Zhou Z."/>
            <person name="Liu Y."/>
            <person name="Xu W."/>
            <person name="Pan J."/>
            <person name="Luo Z.H."/>
            <person name="Li M."/>
        </authorList>
    </citation>
    <scope>NUCLEOTIDE SEQUENCE [LARGE SCALE GENOMIC DNA]</scope>
    <source>
        <strain evidence="2">SpSt-1116</strain>
    </source>
</reference>
<dbReference type="EMBL" id="DRZC01000033">
    <property type="protein sequence ID" value="HHQ80369.1"/>
    <property type="molecule type" value="Genomic_DNA"/>
</dbReference>
<feature type="transmembrane region" description="Helical" evidence="1">
    <location>
        <begin position="91"/>
        <end position="117"/>
    </location>
</feature>
<keyword evidence="1" id="KW-0812">Transmembrane</keyword>
<keyword evidence="1" id="KW-1133">Transmembrane helix</keyword>
<dbReference type="PANTHER" id="PTHR36007">
    <property type="entry name" value="TRANSPORT PROTEIN-RELATED"/>
    <property type="match status" value="1"/>
</dbReference>
<sequence>MDAFCVFLLSLLPYFEGRYALLIGIALGLSLRVAVATTLLGTLLLSIALPAALGRLDALLATTNVRPLRRLYDSVIDRARRETKRYARASLPALVAFVAVPLPGTGVWTGSLIAYLLGLPKRTAIPVLACGGVLSVAIVAIAYKLGAWTIEGFAFR</sequence>
<proteinExistence type="predicted"/>
<keyword evidence="1" id="KW-0472">Membrane</keyword>
<dbReference type="Pfam" id="PF06695">
    <property type="entry name" value="Sm_multidrug_ex"/>
    <property type="match status" value="1"/>
</dbReference>
<evidence type="ECO:0000256" key="1">
    <source>
        <dbReference type="SAM" id="Phobius"/>
    </source>
</evidence>
<comment type="caution">
    <text evidence="2">The sequence shown here is derived from an EMBL/GenBank/DDBJ whole genome shotgun (WGS) entry which is preliminary data.</text>
</comment>